<feature type="transmembrane region" description="Helical" evidence="4">
    <location>
        <begin position="373"/>
        <end position="392"/>
    </location>
</feature>
<dbReference type="OrthoDB" id="146345at2"/>
<protein>
    <submittedName>
        <fullName evidence="6">Putative MFS-type transporter YhjX</fullName>
    </submittedName>
</protein>
<feature type="transmembrane region" description="Helical" evidence="4">
    <location>
        <begin position="251"/>
        <end position="271"/>
    </location>
</feature>
<name>A0A554WZ63_9BURK</name>
<dbReference type="PANTHER" id="PTHR11360:SF284">
    <property type="entry name" value="EG:103B4.3 PROTEIN-RELATED"/>
    <property type="match status" value="1"/>
</dbReference>
<evidence type="ECO:0000256" key="4">
    <source>
        <dbReference type="SAM" id="Phobius"/>
    </source>
</evidence>
<keyword evidence="3 4" id="KW-0472">Membrane</keyword>
<dbReference type="PROSITE" id="PS50850">
    <property type="entry name" value="MFS"/>
    <property type="match status" value="1"/>
</dbReference>
<feature type="transmembrane region" description="Helical" evidence="4">
    <location>
        <begin position="102"/>
        <end position="125"/>
    </location>
</feature>
<dbReference type="PANTHER" id="PTHR11360">
    <property type="entry name" value="MONOCARBOXYLATE TRANSPORTER"/>
    <property type="match status" value="1"/>
</dbReference>
<feature type="transmembrane region" description="Helical" evidence="4">
    <location>
        <begin position="342"/>
        <end position="361"/>
    </location>
</feature>
<dbReference type="InterPro" id="IPR020846">
    <property type="entry name" value="MFS_dom"/>
</dbReference>
<keyword evidence="7" id="KW-1185">Reference proteome</keyword>
<sequence>MAASQRLSATQVLLCGALIVTLSMGIRHGFGLWLQPITQAQGWTRETFAFAMAVQNLAWGGFGIFAGMAADRFGALRVLVGGAALYALGLLGMALAESVLVFALTTGVLIGAAQAGTTYAIIYGVIGRQIPAERRSWAMGLAAAAGSFGQFLMVPLEGWLIGTFGWQQALLILAAAALLIAPLAWGLREPDFRPGAARAVREQTIGQALREAFGYRSFQLLMAGYFVCGFQVVFIGVHMPSYLKDQGLAPQVASTALALIGLFNVLGTYAAGALGQRLAKRKILAAIYLLRSIAITLFLAAPLTPVSVYVFAAAMGLLWLSTVPPTNAIVAQIFGVAHLSMLGGFVFFSHQIGSFMGVWLGGWLYDHTGSYDIVWWISIALGVFAAVVNWPIQEAPIRRGPTPLTGQTA</sequence>
<dbReference type="GO" id="GO:0022857">
    <property type="term" value="F:transmembrane transporter activity"/>
    <property type="evidence" value="ECO:0007669"/>
    <property type="project" value="InterPro"/>
</dbReference>
<dbReference type="CDD" id="cd17355">
    <property type="entry name" value="MFS_YcxA_like"/>
    <property type="match status" value="1"/>
</dbReference>
<dbReference type="Pfam" id="PF07690">
    <property type="entry name" value="MFS_1"/>
    <property type="match status" value="1"/>
</dbReference>
<organism evidence="6 7">
    <name type="scientific">Tepidimonas thermarum</name>
    <dbReference type="NCBI Taxonomy" id="335431"/>
    <lineage>
        <taxon>Bacteria</taxon>
        <taxon>Pseudomonadati</taxon>
        <taxon>Pseudomonadota</taxon>
        <taxon>Betaproteobacteria</taxon>
        <taxon>Burkholderiales</taxon>
        <taxon>Tepidimonas</taxon>
    </lineage>
</organism>
<feature type="transmembrane region" description="Helical" evidence="4">
    <location>
        <begin position="309"/>
        <end position="330"/>
    </location>
</feature>
<evidence type="ECO:0000313" key="7">
    <source>
        <dbReference type="Proteomes" id="UP000318542"/>
    </source>
</evidence>
<dbReference type="EMBL" id="VJOL01000035">
    <property type="protein sequence ID" value="TSE28867.1"/>
    <property type="molecule type" value="Genomic_DNA"/>
</dbReference>
<dbReference type="InterPro" id="IPR011701">
    <property type="entry name" value="MFS"/>
</dbReference>
<comment type="caution">
    <text evidence="6">The sequence shown here is derived from an EMBL/GenBank/DDBJ whole genome shotgun (WGS) entry which is preliminary data.</text>
</comment>
<dbReference type="RefSeq" id="WP_143903107.1">
    <property type="nucleotide sequence ID" value="NZ_VJOL01000035.1"/>
</dbReference>
<dbReference type="Proteomes" id="UP000318542">
    <property type="component" value="Unassembled WGS sequence"/>
</dbReference>
<accession>A0A554WZ63</accession>
<keyword evidence="1 4" id="KW-0812">Transmembrane</keyword>
<keyword evidence="2 4" id="KW-1133">Transmembrane helix</keyword>
<feature type="transmembrane region" description="Helical" evidence="4">
    <location>
        <begin position="220"/>
        <end position="239"/>
    </location>
</feature>
<evidence type="ECO:0000256" key="1">
    <source>
        <dbReference type="ARBA" id="ARBA00022692"/>
    </source>
</evidence>
<feature type="transmembrane region" description="Helical" evidence="4">
    <location>
        <begin position="76"/>
        <end position="96"/>
    </location>
</feature>
<feature type="transmembrane region" description="Helical" evidence="4">
    <location>
        <begin position="168"/>
        <end position="187"/>
    </location>
</feature>
<feature type="domain" description="Major facilitator superfamily (MFS) profile" evidence="5">
    <location>
        <begin position="9"/>
        <end position="397"/>
    </location>
</feature>
<proteinExistence type="predicted"/>
<dbReference type="Gene3D" id="1.20.1250.20">
    <property type="entry name" value="MFS general substrate transporter like domains"/>
    <property type="match status" value="2"/>
</dbReference>
<feature type="transmembrane region" description="Helical" evidence="4">
    <location>
        <begin position="137"/>
        <end position="156"/>
    </location>
</feature>
<evidence type="ECO:0000256" key="3">
    <source>
        <dbReference type="ARBA" id="ARBA00023136"/>
    </source>
</evidence>
<evidence type="ECO:0000313" key="6">
    <source>
        <dbReference type="EMBL" id="TSE28867.1"/>
    </source>
</evidence>
<evidence type="ECO:0000259" key="5">
    <source>
        <dbReference type="PROSITE" id="PS50850"/>
    </source>
</evidence>
<evidence type="ECO:0000256" key="2">
    <source>
        <dbReference type="ARBA" id="ARBA00022989"/>
    </source>
</evidence>
<dbReference type="InterPro" id="IPR036259">
    <property type="entry name" value="MFS_trans_sf"/>
</dbReference>
<gene>
    <name evidence="6" type="primary">yhjX</name>
    <name evidence="6" type="ORF">Tther_01810</name>
</gene>
<reference evidence="6 7" key="1">
    <citation type="submission" date="2019-07" db="EMBL/GenBank/DDBJ databases">
        <title>Tepidimonas thermarum AA-1 draft genome.</title>
        <authorList>
            <person name="Da Costa M.S."/>
            <person name="Froufe H.J.C."/>
            <person name="Egas C."/>
            <person name="Albuquerque L."/>
        </authorList>
    </citation>
    <scope>NUCLEOTIDE SEQUENCE [LARGE SCALE GENOMIC DNA]</scope>
    <source>
        <strain evidence="6 7">AA-1</strain>
    </source>
</reference>
<dbReference type="AlphaFoldDB" id="A0A554WZ63"/>
<feature type="transmembrane region" description="Helical" evidence="4">
    <location>
        <begin position="49"/>
        <end position="69"/>
    </location>
</feature>
<feature type="transmembrane region" description="Helical" evidence="4">
    <location>
        <begin position="283"/>
        <end position="303"/>
    </location>
</feature>
<dbReference type="SUPFAM" id="SSF103473">
    <property type="entry name" value="MFS general substrate transporter"/>
    <property type="match status" value="1"/>
</dbReference>
<dbReference type="InterPro" id="IPR050327">
    <property type="entry name" value="Proton-linked_MCT"/>
</dbReference>